<evidence type="ECO:0000313" key="2">
    <source>
        <dbReference type="Proteomes" id="UP000253919"/>
    </source>
</evidence>
<reference evidence="1 2" key="1">
    <citation type="submission" date="2018-04" db="EMBL/GenBank/DDBJ databases">
        <title>Adhaeribacter sp. HMF7616 genome sequencing and assembly.</title>
        <authorList>
            <person name="Kang H."/>
            <person name="Kang J."/>
            <person name="Cha I."/>
            <person name="Kim H."/>
            <person name="Joh K."/>
        </authorList>
    </citation>
    <scope>NUCLEOTIDE SEQUENCE [LARGE SCALE GENOMIC DNA]</scope>
    <source>
        <strain evidence="1 2">HMF7616</strain>
    </source>
</reference>
<dbReference type="EMBL" id="QASA01000001">
    <property type="protein sequence ID" value="RDC61677.1"/>
    <property type="molecule type" value="Genomic_DNA"/>
</dbReference>
<gene>
    <name evidence="1" type="ORF">AHMF7616_00257</name>
</gene>
<dbReference type="PROSITE" id="PS51257">
    <property type="entry name" value="PROKAR_LIPOPROTEIN"/>
    <property type="match status" value="1"/>
</dbReference>
<dbReference type="Proteomes" id="UP000253919">
    <property type="component" value="Unassembled WGS sequence"/>
</dbReference>
<protein>
    <submittedName>
        <fullName evidence="1">Uncharacterized protein</fullName>
    </submittedName>
</protein>
<sequence length="192" mass="21834">MKKRYFLLIFTLILTGCGIQEREKLVQKKEKELAQKEQELITREVALQLKEASLAKKQHQIDSTQTDSAAINSNITGLWNVRMVCVETTCTGSAIGDTKSETWDIFYQNNQVVAKAMTDNTVTRTYEGTYQDNLLELRDNIEVSSQTPATEIVVRLTPQNENSLEGQRQIIRSGDCRIVYSLQLEKDSPIPF</sequence>
<organism evidence="1 2">
    <name type="scientific">Adhaeribacter pallidiroseus</name>
    <dbReference type="NCBI Taxonomy" id="2072847"/>
    <lineage>
        <taxon>Bacteria</taxon>
        <taxon>Pseudomonadati</taxon>
        <taxon>Bacteroidota</taxon>
        <taxon>Cytophagia</taxon>
        <taxon>Cytophagales</taxon>
        <taxon>Hymenobacteraceae</taxon>
        <taxon>Adhaeribacter</taxon>
    </lineage>
</organism>
<evidence type="ECO:0000313" key="1">
    <source>
        <dbReference type="EMBL" id="RDC61677.1"/>
    </source>
</evidence>
<name>A0A369QEK9_9BACT</name>
<dbReference type="OrthoDB" id="766447at2"/>
<proteinExistence type="predicted"/>
<comment type="caution">
    <text evidence="1">The sequence shown here is derived from an EMBL/GenBank/DDBJ whole genome shotgun (WGS) entry which is preliminary data.</text>
</comment>
<dbReference type="AlphaFoldDB" id="A0A369QEK9"/>
<keyword evidence="2" id="KW-1185">Reference proteome</keyword>
<accession>A0A369QEK9</accession>